<protein>
    <recommendedName>
        <fullName evidence="11">Actin-modulator</fullName>
    </recommendedName>
</protein>
<dbReference type="GO" id="GO:0051693">
    <property type="term" value="P:actin filament capping"/>
    <property type="evidence" value="ECO:0007669"/>
    <property type="project" value="UniProtKB-KW"/>
</dbReference>
<dbReference type="GO" id="GO:0015629">
    <property type="term" value="C:actin cytoskeleton"/>
    <property type="evidence" value="ECO:0007669"/>
    <property type="project" value="TreeGrafter"/>
</dbReference>
<evidence type="ECO:0000256" key="6">
    <source>
        <dbReference type="ARBA" id="ARBA00022837"/>
    </source>
</evidence>
<dbReference type="GO" id="GO:0008154">
    <property type="term" value="P:actin polymerization or depolymerization"/>
    <property type="evidence" value="ECO:0007669"/>
    <property type="project" value="TreeGrafter"/>
</dbReference>
<comment type="similarity">
    <text evidence="2">Belongs to the villin/gelsolin family.</text>
</comment>
<name>A0A0B7AL98_9EUPU</name>
<dbReference type="InterPro" id="IPR029006">
    <property type="entry name" value="ADF-H/Gelsolin-like_dom_sf"/>
</dbReference>
<evidence type="ECO:0000256" key="10">
    <source>
        <dbReference type="ARBA" id="ARBA00063765"/>
    </source>
</evidence>
<keyword evidence="4" id="KW-0963">Cytoplasm</keyword>
<dbReference type="SUPFAM" id="SSF55753">
    <property type="entry name" value="Actin depolymerizing proteins"/>
    <property type="match status" value="3"/>
</dbReference>
<feature type="domain" description="Gelsolin-like" evidence="12">
    <location>
        <begin position="319"/>
        <end position="382"/>
    </location>
</feature>
<dbReference type="GO" id="GO:0051015">
    <property type="term" value="F:actin filament binding"/>
    <property type="evidence" value="ECO:0007669"/>
    <property type="project" value="InterPro"/>
</dbReference>
<dbReference type="PRINTS" id="PR00597">
    <property type="entry name" value="GELSOLIN"/>
</dbReference>
<gene>
    <name evidence="13" type="primary">ORF128118</name>
</gene>
<reference evidence="13" key="1">
    <citation type="submission" date="2014-12" db="EMBL/GenBank/DDBJ databases">
        <title>Insight into the proteome of Arion vulgaris.</title>
        <authorList>
            <person name="Aradska J."/>
            <person name="Bulat T."/>
            <person name="Smidak R."/>
            <person name="Sarate P."/>
            <person name="Gangsoo J."/>
            <person name="Sialana F."/>
            <person name="Bilban M."/>
            <person name="Lubec G."/>
        </authorList>
    </citation>
    <scope>NUCLEOTIDE SEQUENCE</scope>
    <source>
        <tissue evidence="13">Skin</tissue>
    </source>
</reference>
<dbReference type="InterPro" id="IPR007123">
    <property type="entry name" value="Gelsolin-like_dom"/>
</dbReference>
<keyword evidence="8" id="KW-0206">Cytoskeleton</keyword>
<dbReference type="SMART" id="SM00262">
    <property type="entry name" value="GEL"/>
    <property type="match status" value="3"/>
</dbReference>
<feature type="domain" description="Gelsolin-like" evidence="12">
    <location>
        <begin position="203"/>
        <end position="274"/>
    </location>
</feature>
<dbReference type="AlphaFoldDB" id="A0A0B7AL98"/>
<evidence type="ECO:0000313" key="13">
    <source>
        <dbReference type="EMBL" id="CEK81819.1"/>
    </source>
</evidence>
<sequence>MCSIFQTTDKRRVTDLYVLGETLLKMSGLIKAKDYDWKDSNLAFFGSDTDRKVKKESAQTEPAWNNVGQKVGLQIWRIVKFKVTHLPKEDYGKFYDGDSYIVLNTYKEDGGDQLLYDVHFWIGKHSTQDEYGTAAYKTVELDTLLDDVPIQHREVQDHESELFRSYFKTIQLLRGGADSGFRQVKPTEYEPRLLHFHGDRHGVKVKEVPRNQSVLDKSDVYILDIGLRLLQWNGAGSNKDERFKARRYMQGIVDERSGKPKAEVLDEGSEDGEFLELLTEQSEEEQDFTAADRTKELFRLSDASGKMSFTLEKSGTIHKNDLDSKDVFIFDTKSEVYVWIGRETSDNEQKNALVYAHEYLKRTDHPLVPVTCVREGRTSKTFDFAIAA</sequence>
<keyword evidence="3" id="KW-0117">Actin capping</keyword>
<evidence type="ECO:0000256" key="3">
    <source>
        <dbReference type="ARBA" id="ARBA00022467"/>
    </source>
</evidence>
<evidence type="ECO:0000256" key="4">
    <source>
        <dbReference type="ARBA" id="ARBA00022490"/>
    </source>
</evidence>
<keyword evidence="6" id="KW-0106">Calcium</keyword>
<comment type="function">
    <text evidence="9">Calcium-regulated protein that binds to the plus (or barbed) ends of actin monomers or filaments, preventing monomer exchange (end-blocking or capping). Can promote the assembly of monomers into filaments (nucleation) as well as sever existing filaments.</text>
</comment>
<dbReference type="GO" id="GO:0005737">
    <property type="term" value="C:cytoplasm"/>
    <property type="evidence" value="ECO:0007669"/>
    <property type="project" value="TreeGrafter"/>
</dbReference>
<evidence type="ECO:0000256" key="2">
    <source>
        <dbReference type="ARBA" id="ARBA00008418"/>
    </source>
</evidence>
<dbReference type="InterPro" id="IPR007122">
    <property type="entry name" value="Villin/Gelsolin"/>
</dbReference>
<evidence type="ECO:0000256" key="5">
    <source>
        <dbReference type="ARBA" id="ARBA00022737"/>
    </source>
</evidence>
<evidence type="ECO:0000256" key="9">
    <source>
        <dbReference type="ARBA" id="ARBA00056258"/>
    </source>
</evidence>
<evidence type="ECO:0000256" key="1">
    <source>
        <dbReference type="ARBA" id="ARBA00004245"/>
    </source>
</evidence>
<keyword evidence="5" id="KW-0677">Repeat</keyword>
<evidence type="ECO:0000256" key="8">
    <source>
        <dbReference type="ARBA" id="ARBA00023212"/>
    </source>
</evidence>
<dbReference type="PANTHER" id="PTHR11977">
    <property type="entry name" value="VILLIN"/>
    <property type="match status" value="1"/>
</dbReference>
<dbReference type="Gene3D" id="3.40.20.10">
    <property type="entry name" value="Severin"/>
    <property type="match status" value="3"/>
</dbReference>
<dbReference type="Pfam" id="PF00626">
    <property type="entry name" value="Gelsolin"/>
    <property type="match status" value="3"/>
</dbReference>
<proteinExistence type="inferred from homology"/>
<evidence type="ECO:0000256" key="11">
    <source>
        <dbReference type="ARBA" id="ARBA00083856"/>
    </source>
</evidence>
<feature type="domain" description="Gelsolin-like" evidence="12">
    <location>
        <begin position="87"/>
        <end position="164"/>
    </location>
</feature>
<keyword evidence="7" id="KW-0009">Actin-binding</keyword>
<dbReference type="PANTHER" id="PTHR11977:SF130">
    <property type="entry name" value="SEVERIN"/>
    <property type="match status" value="1"/>
</dbReference>
<comment type="subunit">
    <text evidence="10">Interacts with actin monomers and filaments.</text>
</comment>
<evidence type="ECO:0000256" key="7">
    <source>
        <dbReference type="ARBA" id="ARBA00023203"/>
    </source>
</evidence>
<evidence type="ECO:0000259" key="12">
    <source>
        <dbReference type="Pfam" id="PF00626"/>
    </source>
</evidence>
<dbReference type="CDD" id="cd11290">
    <property type="entry name" value="gelsolin_S1_like"/>
    <property type="match status" value="1"/>
</dbReference>
<dbReference type="FunFam" id="3.40.20.10:FF:000043">
    <property type="entry name" value="macrophage-capping protein-like isoform X2"/>
    <property type="match status" value="1"/>
</dbReference>
<accession>A0A0B7AL98</accession>
<organism evidence="13">
    <name type="scientific">Arion vulgaris</name>
    <dbReference type="NCBI Taxonomy" id="1028688"/>
    <lineage>
        <taxon>Eukaryota</taxon>
        <taxon>Metazoa</taxon>
        <taxon>Spiralia</taxon>
        <taxon>Lophotrochozoa</taxon>
        <taxon>Mollusca</taxon>
        <taxon>Gastropoda</taxon>
        <taxon>Heterobranchia</taxon>
        <taxon>Euthyneura</taxon>
        <taxon>Panpulmonata</taxon>
        <taxon>Eupulmonata</taxon>
        <taxon>Stylommatophora</taxon>
        <taxon>Helicina</taxon>
        <taxon>Arionoidea</taxon>
        <taxon>Arionidae</taxon>
        <taxon>Arion</taxon>
    </lineage>
</organism>
<comment type="subcellular location">
    <subcellularLocation>
        <location evidence="1">Cytoplasm</location>
        <location evidence="1">Cytoskeleton</location>
    </subcellularLocation>
</comment>
<dbReference type="EMBL" id="HACG01034954">
    <property type="protein sequence ID" value="CEK81819.1"/>
    <property type="molecule type" value="Transcribed_RNA"/>
</dbReference>